<feature type="binding site" evidence="12">
    <location>
        <position position="147"/>
    </location>
    <ligand>
        <name>Zn(2+)</name>
        <dbReference type="ChEBI" id="CHEBI:29105"/>
        <label>1</label>
    </ligand>
</feature>
<evidence type="ECO:0000256" key="11">
    <source>
        <dbReference type="ARBA" id="ARBA00067609"/>
    </source>
</evidence>
<dbReference type="Gene3D" id="2.10.230.10">
    <property type="entry name" value="Heat shock protein DnaJ, cysteine-rich domain"/>
    <property type="match status" value="1"/>
</dbReference>
<dbReference type="FunFam" id="2.10.230.10:FF:000002">
    <property type="entry name" value="Molecular chaperone DnaJ"/>
    <property type="match status" value="1"/>
</dbReference>
<evidence type="ECO:0000256" key="1">
    <source>
        <dbReference type="ARBA" id="ARBA00022490"/>
    </source>
</evidence>
<dbReference type="SMART" id="SM00271">
    <property type="entry name" value="DnaJ"/>
    <property type="match status" value="1"/>
</dbReference>
<feature type="binding site" evidence="12">
    <location>
        <position position="203"/>
    </location>
    <ligand>
        <name>Zn(2+)</name>
        <dbReference type="ChEBI" id="CHEBI:29105"/>
        <label>1</label>
    </ligand>
</feature>
<dbReference type="GO" id="GO:0005524">
    <property type="term" value="F:ATP binding"/>
    <property type="evidence" value="ECO:0007669"/>
    <property type="project" value="InterPro"/>
</dbReference>
<dbReference type="InterPro" id="IPR036410">
    <property type="entry name" value="HSP_DnaJ_Cys-rich_dom_sf"/>
</dbReference>
<dbReference type="Gene3D" id="1.10.287.110">
    <property type="entry name" value="DnaJ domain"/>
    <property type="match status" value="1"/>
</dbReference>
<proteinExistence type="inferred from homology"/>
<evidence type="ECO:0000256" key="8">
    <source>
        <dbReference type="ARBA" id="ARBA00023186"/>
    </source>
</evidence>
<accession>A0A5C5XLK9</accession>
<dbReference type="SUPFAM" id="SSF57938">
    <property type="entry name" value="DnaJ/Hsp40 cysteine-rich domain"/>
    <property type="match status" value="1"/>
</dbReference>
<dbReference type="GO" id="GO:0051082">
    <property type="term" value="F:unfolded protein binding"/>
    <property type="evidence" value="ECO:0007669"/>
    <property type="project" value="UniProtKB-UniRule"/>
</dbReference>
<dbReference type="InterPro" id="IPR001305">
    <property type="entry name" value="HSP_DnaJ_Cys-rich_dom"/>
</dbReference>
<keyword evidence="3 12" id="KW-0479">Metal-binding</keyword>
<dbReference type="CDD" id="cd10747">
    <property type="entry name" value="DnaJ_C"/>
    <property type="match status" value="1"/>
</dbReference>
<dbReference type="PROSITE" id="PS50076">
    <property type="entry name" value="DNAJ_2"/>
    <property type="match status" value="1"/>
</dbReference>
<feature type="binding site" evidence="12">
    <location>
        <position position="200"/>
    </location>
    <ligand>
        <name>Zn(2+)</name>
        <dbReference type="ChEBI" id="CHEBI:29105"/>
        <label>1</label>
    </ligand>
</feature>
<evidence type="ECO:0000256" key="12">
    <source>
        <dbReference type="HAMAP-Rule" id="MF_01152"/>
    </source>
</evidence>
<evidence type="ECO:0000256" key="5">
    <source>
        <dbReference type="ARBA" id="ARBA00022771"/>
    </source>
</evidence>
<evidence type="ECO:0000256" key="13">
    <source>
        <dbReference type="PROSITE-ProRule" id="PRU00546"/>
    </source>
</evidence>
<dbReference type="Pfam" id="PF00684">
    <property type="entry name" value="DnaJ_CXXCXGXG"/>
    <property type="match status" value="1"/>
</dbReference>
<sequence length="377" mass="41576">MMVEKRDYYEILEVERTATIEVIKKSYRKIAVKNHPDRNPDDEEAIARFKEASEAYDVLSNQEKRARYDRYGHAGMGAGAGGGEQFHDIQDIFDAFGDLFGGGGRRRSGRSRGPARGDHLQTTLTLDLLEAANGCQKSISVKRNKLCETCDGTGAKPGTKPESCEYCGGVGQVVQSQGFFRMQTACPNCGGAGTVVKEKCTSCWGNGFDKEQVDLEVNVPAGVDNGMQLCLRGEGNPGRGGGPRGDLFVHITVKEHPLFQREGMHLICRVPITFSQATLGSEIEIPVLGGKKTLTIAPGTQPNEVIRLRGEGIADPQTGRKGDLHVEINVDVPKKLNEEQERLLRELAEHDHVHVSAQRKTFWDHVKEFVNWDDDED</sequence>
<evidence type="ECO:0000256" key="2">
    <source>
        <dbReference type="ARBA" id="ARBA00022705"/>
    </source>
</evidence>
<dbReference type="HAMAP" id="MF_01152">
    <property type="entry name" value="DnaJ"/>
    <property type="match status" value="1"/>
</dbReference>
<keyword evidence="6 12" id="KW-0862">Zinc</keyword>
<dbReference type="SUPFAM" id="SSF46565">
    <property type="entry name" value="Chaperone J-domain"/>
    <property type="match status" value="1"/>
</dbReference>
<dbReference type="Pfam" id="PF00226">
    <property type="entry name" value="DnaJ"/>
    <property type="match status" value="1"/>
</dbReference>
<feature type="binding site" evidence="12">
    <location>
        <position position="189"/>
    </location>
    <ligand>
        <name>Zn(2+)</name>
        <dbReference type="ChEBI" id="CHEBI:29105"/>
        <label>2</label>
    </ligand>
</feature>
<keyword evidence="4 12" id="KW-0677">Repeat</keyword>
<keyword evidence="1 12" id="KW-0963">Cytoplasm</keyword>
<keyword evidence="7 12" id="KW-0346">Stress response</keyword>
<reference evidence="16 17" key="1">
    <citation type="submission" date="2019-02" db="EMBL/GenBank/DDBJ databases">
        <title>Deep-cultivation of Planctomycetes and their phenomic and genomic characterization uncovers novel biology.</title>
        <authorList>
            <person name="Wiegand S."/>
            <person name="Jogler M."/>
            <person name="Boedeker C."/>
            <person name="Pinto D."/>
            <person name="Vollmers J."/>
            <person name="Rivas-Marin E."/>
            <person name="Kohn T."/>
            <person name="Peeters S.H."/>
            <person name="Heuer A."/>
            <person name="Rast P."/>
            <person name="Oberbeckmann S."/>
            <person name="Bunk B."/>
            <person name="Jeske O."/>
            <person name="Meyerdierks A."/>
            <person name="Storesund J.E."/>
            <person name="Kallscheuer N."/>
            <person name="Luecker S."/>
            <person name="Lage O.M."/>
            <person name="Pohl T."/>
            <person name="Merkel B.J."/>
            <person name="Hornburger P."/>
            <person name="Mueller R.-W."/>
            <person name="Bruemmer F."/>
            <person name="Labrenz M."/>
            <person name="Spormann A.M."/>
            <person name="Op Den Camp H."/>
            <person name="Overmann J."/>
            <person name="Amann R."/>
            <person name="Jetten M.S.M."/>
            <person name="Mascher T."/>
            <person name="Medema M.H."/>
            <person name="Devos D.P."/>
            <person name="Kaster A.-K."/>
            <person name="Ovreas L."/>
            <person name="Rohde M."/>
            <person name="Galperin M.Y."/>
            <person name="Jogler C."/>
        </authorList>
    </citation>
    <scope>NUCLEOTIDE SEQUENCE [LARGE SCALE GENOMIC DNA]</scope>
    <source>
        <strain evidence="16 17">Pan54</strain>
    </source>
</reference>
<evidence type="ECO:0000256" key="6">
    <source>
        <dbReference type="ARBA" id="ARBA00022833"/>
    </source>
</evidence>
<feature type="repeat" description="CXXCXGXG motif" evidence="12">
    <location>
        <begin position="200"/>
        <end position="207"/>
    </location>
</feature>
<dbReference type="FunFam" id="1.10.287.110:FF:000034">
    <property type="entry name" value="Chaperone protein DnaJ"/>
    <property type="match status" value="1"/>
</dbReference>
<comment type="function">
    <text evidence="9 12">Participates actively in the response to hyperosmotic and heat shock by preventing the aggregation of stress-denatured proteins and by disaggregating proteins, also in an autonomous, DnaK-independent fashion. Unfolded proteins bind initially to DnaJ; upon interaction with the DnaJ-bound protein, DnaK hydrolyzes its bound ATP, resulting in the formation of a stable complex. GrpE releases ADP from DnaK; ATP binding to DnaK triggers the release of the substrate protein, thus completing the reaction cycle. Several rounds of ATP-dependent interactions between DnaJ, DnaK and GrpE are required for fully efficient folding. Also involved, together with DnaK and GrpE, in the DNA replication of plasmids through activation of initiation proteins.</text>
</comment>
<evidence type="ECO:0000256" key="10">
    <source>
        <dbReference type="ARBA" id="ARBA00061004"/>
    </source>
</evidence>
<dbReference type="Pfam" id="PF01556">
    <property type="entry name" value="DnaJ_C"/>
    <property type="match status" value="1"/>
</dbReference>
<feature type="domain" description="CR-type" evidence="15">
    <location>
        <begin position="134"/>
        <end position="212"/>
    </location>
</feature>
<keyword evidence="5 12" id="KW-0863">Zinc-finger</keyword>
<dbReference type="GO" id="GO:0031072">
    <property type="term" value="F:heat shock protein binding"/>
    <property type="evidence" value="ECO:0007669"/>
    <property type="project" value="InterPro"/>
</dbReference>
<dbReference type="PANTHER" id="PTHR43096:SF48">
    <property type="entry name" value="CHAPERONE PROTEIN DNAJ"/>
    <property type="match status" value="1"/>
</dbReference>
<comment type="cofactor">
    <cofactor evidence="12">
        <name>Zn(2+)</name>
        <dbReference type="ChEBI" id="CHEBI:29105"/>
    </cofactor>
    <text evidence="12">Binds 2 Zn(2+) ions per monomer.</text>
</comment>
<dbReference type="PRINTS" id="PR00625">
    <property type="entry name" value="JDOMAIN"/>
</dbReference>
<feature type="binding site" evidence="12">
    <location>
        <position position="186"/>
    </location>
    <ligand>
        <name>Zn(2+)</name>
        <dbReference type="ChEBI" id="CHEBI:29105"/>
        <label>2</label>
    </ligand>
</feature>
<dbReference type="OrthoDB" id="9779889at2"/>
<dbReference type="GO" id="GO:0006260">
    <property type="term" value="P:DNA replication"/>
    <property type="evidence" value="ECO:0007669"/>
    <property type="project" value="UniProtKB-KW"/>
</dbReference>
<protein>
    <recommendedName>
        <fullName evidence="11 12">Chaperone protein DnaJ</fullName>
    </recommendedName>
</protein>
<evidence type="ECO:0000313" key="17">
    <source>
        <dbReference type="Proteomes" id="UP000316095"/>
    </source>
</evidence>
<dbReference type="FunFam" id="2.60.260.20:FF:000005">
    <property type="entry name" value="Chaperone protein dnaJ 1, mitochondrial"/>
    <property type="match status" value="1"/>
</dbReference>
<evidence type="ECO:0000259" key="15">
    <source>
        <dbReference type="PROSITE" id="PS51188"/>
    </source>
</evidence>
<keyword evidence="17" id="KW-1185">Reference proteome</keyword>
<feature type="repeat" description="CXXCXGXG motif" evidence="12">
    <location>
        <begin position="164"/>
        <end position="171"/>
    </location>
</feature>
<dbReference type="NCBIfam" id="NF008035">
    <property type="entry name" value="PRK10767.1"/>
    <property type="match status" value="1"/>
</dbReference>
<comment type="subcellular location">
    <subcellularLocation>
        <location evidence="12">Cytoplasm</location>
    </subcellularLocation>
</comment>
<evidence type="ECO:0000256" key="7">
    <source>
        <dbReference type="ARBA" id="ARBA00023016"/>
    </source>
</evidence>
<dbReference type="GO" id="GO:0005737">
    <property type="term" value="C:cytoplasm"/>
    <property type="evidence" value="ECO:0007669"/>
    <property type="project" value="UniProtKB-SubCell"/>
</dbReference>
<comment type="subunit">
    <text evidence="12">Homodimer.</text>
</comment>
<dbReference type="GO" id="GO:0042026">
    <property type="term" value="P:protein refolding"/>
    <property type="evidence" value="ECO:0007669"/>
    <property type="project" value="TreeGrafter"/>
</dbReference>
<feature type="domain" description="J" evidence="14">
    <location>
        <begin position="7"/>
        <end position="72"/>
    </location>
</feature>
<evidence type="ECO:0000256" key="3">
    <source>
        <dbReference type="ARBA" id="ARBA00022723"/>
    </source>
</evidence>
<dbReference type="InterPro" id="IPR001623">
    <property type="entry name" value="DnaJ_domain"/>
</dbReference>
<dbReference type="InterPro" id="IPR012724">
    <property type="entry name" value="DnaJ"/>
</dbReference>
<dbReference type="AlphaFoldDB" id="A0A5C5XLK9"/>
<dbReference type="CDD" id="cd10719">
    <property type="entry name" value="DnaJ_zf"/>
    <property type="match status" value="1"/>
</dbReference>
<dbReference type="CDD" id="cd06257">
    <property type="entry name" value="DnaJ"/>
    <property type="match status" value="1"/>
</dbReference>
<organism evidence="16 17">
    <name type="scientific">Rubinisphaera italica</name>
    <dbReference type="NCBI Taxonomy" id="2527969"/>
    <lineage>
        <taxon>Bacteria</taxon>
        <taxon>Pseudomonadati</taxon>
        <taxon>Planctomycetota</taxon>
        <taxon>Planctomycetia</taxon>
        <taxon>Planctomycetales</taxon>
        <taxon>Planctomycetaceae</taxon>
        <taxon>Rubinisphaera</taxon>
    </lineage>
</organism>
<keyword evidence="8 12" id="KW-0143">Chaperone</keyword>
<dbReference type="InterPro" id="IPR036869">
    <property type="entry name" value="J_dom_sf"/>
</dbReference>
<dbReference type="GO" id="GO:0009408">
    <property type="term" value="P:response to heat"/>
    <property type="evidence" value="ECO:0007669"/>
    <property type="project" value="InterPro"/>
</dbReference>
<comment type="domain">
    <text evidence="12">The J domain is necessary and sufficient to stimulate DnaK ATPase activity. Zinc center 1 plays an important role in the autonomous, DnaK-independent chaperone activity of DnaJ. Zinc center 2 is essential for interaction with DnaK and for DnaJ activity.</text>
</comment>
<dbReference type="InterPro" id="IPR002939">
    <property type="entry name" value="DnaJ_C"/>
</dbReference>
<feature type="zinc finger region" description="CR-type" evidence="13">
    <location>
        <begin position="134"/>
        <end position="212"/>
    </location>
</feature>
<dbReference type="Proteomes" id="UP000316095">
    <property type="component" value="Unassembled WGS sequence"/>
</dbReference>
<evidence type="ECO:0000313" key="16">
    <source>
        <dbReference type="EMBL" id="TWT64077.1"/>
    </source>
</evidence>
<dbReference type="SUPFAM" id="SSF49493">
    <property type="entry name" value="HSP40/DnaJ peptide-binding domain"/>
    <property type="match status" value="2"/>
</dbReference>
<name>A0A5C5XLK9_9PLAN</name>
<feature type="binding site" evidence="12">
    <location>
        <position position="164"/>
    </location>
    <ligand>
        <name>Zn(2+)</name>
        <dbReference type="ChEBI" id="CHEBI:29105"/>
        <label>2</label>
    </ligand>
</feature>
<dbReference type="PROSITE" id="PS51188">
    <property type="entry name" value="ZF_CR"/>
    <property type="match status" value="1"/>
</dbReference>
<feature type="repeat" description="CXXCXGXG motif" evidence="12">
    <location>
        <begin position="186"/>
        <end position="193"/>
    </location>
</feature>
<comment type="similarity">
    <text evidence="10 12">Belongs to the DnaJ family.</text>
</comment>
<dbReference type="GO" id="GO:0008270">
    <property type="term" value="F:zinc ion binding"/>
    <property type="evidence" value="ECO:0007669"/>
    <property type="project" value="UniProtKB-UniRule"/>
</dbReference>
<dbReference type="InterPro" id="IPR018253">
    <property type="entry name" value="DnaJ_domain_CS"/>
</dbReference>
<feature type="repeat" description="CXXCXGXG motif" evidence="12">
    <location>
        <begin position="147"/>
        <end position="154"/>
    </location>
</feature>
<comment type="caution">
    <text evidence="16">The sequence shown here is derived from an EMBL/GenBank/DDBJ whole genome shotgun (WGS) entry which is preliminary data.</text>
</comment>
<feature type="binding site" evidence="12">
    <location>
        <position position="167"/>
    </location>
    <ligand>
        <name>Zn(2+)</name>
        <dbReference type="ChEBI" id="CHEBI:29105"/>
        <label>2</label>
    </ligand>
</feature>
<evidence type="ECO:0000256" key="9">
    <source>
        <dbReference type="ARBA" id="ARBA00053423"/>
    </source>
</evidence>
<gene>
    <name evidence="16" type="primary">dnaJ_2</name>
    <name evidence="12" type="synonym">dnaJ</name>
    <name evidence="16" type="ORF">Pan54_48380</name>
</gene>
<dbReference type="PROSITE" id="PS00636">
    <property type="entry name" value="DNAJ_1"/>
    <property type="match status" value="1"/>
</dbReference>
<keyword evidence="2 12" id="KW-0235">DNA replication</keyword>
<dbReference type="Gene3D" id="2.60.260.20">
    <property type="entry name" value="Urease metallochaperone UreE, N-terminal domain"/>
    <property type="match status" value="2"/>
</dbReference>
<dbReference type="NCBIfam" id="TIGR02349">
    <property type="entry name" value="DnaJ_bact"/>
    <property type="match status" value="1"/>
</dbReference>
<dbReference type="EMBL" id="SJPG01000001">
    <property type="protein sequence ID" value="TWT64077.1"/>
    <property type="molecule type" value="Genomic_DNA"/>
</dbReference>
<dbReference type="InterPro" id="IPR008971">
    <property type="entry name" value="HSP40/DnaJ_pept-bd"/>
</dbReference>
<evidence type="ECO:0000259" key="14">
    <source>
        <dbReference type="PROSITE" id="PS50076"/>
    </source>
</evidence>
<feature type="binding site" evidence="12">
    <location>
        <position position="150"/>
    </location>
    <ligand>
        <name>Zn(2+)</name>
        <dbReference type="ChEBI" id="CHEBI:29105"/>
        <label>1</label>
    </ligand>
</feature>
<dbReference type="PANTHER" id="PTHR43096">
    <property type="entry name" value="DNAJ HOMOLOG 1, MITOCHONDRIAL-RELATED"/>
    <property type="match status" value="1"/>
</dbReference>
<evidence type="ECO:0000256" key="4">
    <source>
        <dbReference type="ARBA" id="ARBA00022737"/>
    </source>
</evidence>